<organism evidence="3 4">
    <name type="scientific">Mugilogobius chulae</name>
    <name type="common">yellowstripe goby</name>
    <dbReference type="NCBI Taxonomy" id="88201"/>
    <lineage>
        <taxon>Eukaryota</taxon>
        <taxon>Metazoa</taxon>
        <taxon>Chordata</taxon>
        <taxon>Craniata</taxon>
        <taxon>Vertebrata</taxon>
        <taxon>Euteleostomi</taxon>
        <taxon>Actinopterygii</taxon>
        <taxon>Neopterygii</taxon>
        <taxon>Teleostei</taxon>
        <taxon>Neoteleostei</taxon>
        <taxon>Acanthomorphata</taxon>
        <taxon>Gobiaria</taxon>
        <taxon>Gobiiformes</taxon>
        <taxon>Gobioidei</taxon>
        <taxon>Gobiidae</taxon>
        <taxon>Gobionellinae</taxon>
        <taxon>Mugilogobius</taxon>
    </lineage>
</organism>
<dbReference type="Gene3D" id="1.10.10.60">
    <property type="entry name" value="Homeodomain-like"/>
    <property type="match status" value="1"/>
</dbReference>
<evidence type="ECO:0000256" key="1">
    <source>
        <dbReference type="SAM" id="MobiDB-lite"/>
    </source>
</evidence>
<reference evidence="4" key="1">
    <citation type="submission" date="2024-04" db="EMBL/GenBank/DDBJ databases">
        <title>Salinicola lusitanus LLJ914,a marine bacterium isolated from the Okinawa Trough.</title>
        <authorList>
            <person name="Li J."/>
        </authorList>
    </citation>
    <scope>NUCLEOTIDE SEQUENCE [LARGE SCALE GENOMIC DNA]</scope>
</reference>
<dbReference type="InterPro" id="IPR007889">
    <property type="entry name" value="HTH_Psq"/>
</dbReference>
<dbReference type="Pfam" id="PF05225">
    <property type="entry name" value="HTH_psq"/>
    <property type="match status" value="1"/>
</dbReference>
<name>A0AAW0NB34_9GOBI</name>
<comment type="caution">
    <text evidence="3">The sequence shown here is derived from an EMBL/GenBank/DDBJ whole genome shotgun (WGS) entry which is preliminary data.</text>
</comment>
<feature type="region of interest" description="Disordered" evidence="1">
    <location>
        <begin position="104"/>
        <end position="130"/>
    </location>
</feature>
<dbReference type="Proteomes" id="UP001460270">
    <property type="component" value="Unassembled WGS sequence"/>
</dbReference>
<dbReference type="AlphaFoldDB" id="A0AAW0NB34"/>
<gene>
    <name evidence="3" type="ORF">WMY93_022810</name>
</gene>
<evidence type="ECO:0000259" key="2">
    <source>
        <dbReference type="Pfam" id="PF05225"/>
    </source>
</evidence>
<dbReference type="GO" id="GO:0003677">
    <property type="term" value="F:DNA binding"/>
    <property type="evidence" value="ECO:0007669"/>
    <property type="project" value="InterPro"/>
</dbReference>
<protein>
    <recommendedName>
        <fullName evidence="2">HTH psq-type domain-containing protein</fullName>
    </recommendedName>
</protein>
<sequence length="130" mass="14800">MESDRKTQREGQGRDRQRAKYRERQTKNRSGDRRNKEPRQINTFREKEISCPSTKMPNIRTLKARMAREKRCHLWAPETMAQALEAVQAGRLSYRQAAAQLGVSKSSLSDRVSGKVAPIGSRGKSSLQQG</sequence>
<proteinExistence type="predicted"/>
<feature type="region of interest" description="Disordered" evidence="1">
    <location>
        <begin position="1"/>
        <end position="43"/>
    </location>
</feature>
<feature type="domain" description="HTH psq-type" evidence="2">
    <location>
        <begin position="77"/>
        <end position="116"/>
    </location>
</feature>
<accession>A0AAW0NB34</accession>
<dbReference type="InterPro" id="IPR009057">
    <property type="entry name" value="Homeodomain-like_sf"/>
</dbReference>
<evidence type="ECO:0000313" key="4">
    <source>
        <dbReference type="Proteomes" id="UP001460270"/>
    </source>
</evidence>
<evidence type="ECO:0000313" key="3">
    <source>
        <dbReference type="EMBL" id="KAK7893658.1"/>
    </source>
</evidence>
<dbReference type="EMBL" id="JBBPFD010000016">
    <property type="protein sequence ID" value="KAK7893658.1"/>
    <property type="molecule type" value="Genomic_DNA"/>
</dbReference>
<dbReference type="SUPFAM" id="SSF46689">
    <property type="entry name" value="Homeodomain-like"/>
    <property type="match status" value="1"/>
</dbReference>
<keyword evidence="4" id="KW-1185">Reference proteome</keyword>